<protein>
    <submittedName>
        <fullName evidence="4">Uncharacterized protein</fullName>
    </submittedName>
</protein>
<keyword evidence="5" id="KW-1185">Reference proteome</keyword>
<reference evidence="4" key="1">
    <citation type="journal article" date="2023" name="Insect Mol. Biol.">
        <title>Genome sequencing provides insights into the evolution of gene families encoding plant cell wall-degrading enzymes in longhorned beetles.</title>
        <authorList>
            <person name="Shin N.R."/>
            <person name="Okamura Y."/>
            <person name="Kirsch R."/>
            <person name="Pauchet Y."/>
        </authorList>
    </citation>
    <scope>NUCLEOTIDE SEQUENCE</scope>
    <source>
        <strain evidence="4">AMC_N1</strain>
    </source>
</reference>
<evidence type="ECO:0000313" key="4">
    <source>
        <dbReference type="EMBL" id="KAJ8962562.1"/>
    </source>
</evidence>
<evidence type="ECO:0000313" key="5">
    <source>
        <dbReference type="Proteomes" id="UP001162162"/>
    </source>
</evidence>
<keyword evidence="3" id="KW-0732">Signal</keyword>
<sequence>MTYLLLFAAILFGVSAHAQSSVAETTDQTPLSTEATTVTTSIPIYFLSNEAPEATWSPQSTQSIIVEADVGYKISFNVTDCNIDGENGEYATITTDDLSNGVTFTYTLGSHPAYLYNTNRLLGDFFGTNASNFTAVFKRFGEQLTTITTEIPTTTISLPSPSENDSSTLEVYLEGKAAIEYDDELVELLVDAIVNMASEYCENENFPLNGSITSSNVVIEQLVSCPLNWQNADICVQLIFAVPVNLMEDTDSLWTGYQLTADHLRIMWLRYASTYLPDWTTYYFSPDTSKLKWGIVLACVVIGAFVILITVIRCCSISKVTRKKRRRVKEGNSVMPPQLFQPVTETARRRCLRIIYKRLLPYSRMHIPCITPEKGTTYSEPSYTKPVQYNEYQDISPEIKKQPDDEDEESRA</sequence>
<keyword evidence="2" id="KW-0812">Transmembrane</keyword>
<proteinExistence type="predicted"/>
<feature type="compositionally biased region" description="Polar residues" evidence="1">
    <location>
        <begin position="376"/>
        <end position="393"/>
    </location>
</feature>
<dbReference type="Proteomes" id="UP001162162">
    <property type="component" value="Unassembled WGS sequence"/>
</dbReference>
<name>A0AAV8ZGL5_9CUCU</name>
<dbReference type="AlphaFoldDB" id="A0AAV8ZGL5"/>
<evidence type="ECO:0000256" key="3">
    <source>
        <dbReference type="SAM" id="SignalP"/>
    </source>
</evidence>
<feature type="chain" id="PRO_5043989916" evidence="3">
    <location>
        <begin position="17"/>
        <end position="412"/>
    </location>
</feature>
<gene>
    <name evidence="4" type="ORF">NQ318_000955</name>
</gene>
<comment type="caution">
    <text evidence="4">The sequence shown here is derived from an EMBL/GenBank/DDBJ whole genome shotgun (WGS) entry which is preliminary data.</text>
</comment>
<dbReference type="EMBL" id="JAPWTK010000002">
    <property type="protein sequence ID" value="KAJ8962562.1"/>
    <property type="molecule type" value="Genomic_DNA"/>
</dbReference>
<keyword evidence="2" id="KW-1133">Transmembrane helix</keyword>
<feature type="region of interest" description="Disordered" evidence="1">
    <location>
        <begin position="376"/>
        <end position="412"/>
    </location>
</feature>
<organism evidence="4 5">
    <name type="scientific">Aromia moschata</name>
    <dbReference type="NCBI Taxonomy" id="1265417"/>
    <lineage>
        <taxon>Eukaryota</taxon>
        <taxon>Metazoa</taxon>
        <taxon>Ecdysozoa</taxon>
        <taxon>Arthropoda</taxon>
        <taxon>Hexapoda</taxon>
        <taxon>Insecta</taxon>
        <taxon>Pterygota</taxon>
        <taxon>Neoptera</taxon>
        <taxon>Endopterygota</taxon>
        <taxon>Coleoptera</taxon>
        <taxon>Polyphaga</taxon>
        <taxon>Cucujiformia</taxon>
        <taxon>Chrysomeloidea</taxon>
        <taxon>Cerambycidae</taxon>
        <taxon>Cerambycinae</taxon>
        <taxon>Callichromatini</taxon>
        <taxon>Aromia</taxon>
    </lineage>
</organism>
<evidence type="ECO:0000256" key="1">
    <source>
        <dbReference type="SAM" id="MobiDB-lite"/>
    </source>
</evidence>
<keyword evidence="2" id="KW-0472">Membrane</keyword>
<accession>A0AAV8ZGL5</accession>
<evidence type="ECO:0000256" key="2">
    <source>
        <dbReference type="SAM" id="Phobius"/>
    </source>
</evidence>
<feature type="signal peptide" evidence="3">
    <location>
        <begin position="1"/>
        <end position="16"/>
    </location>
</feature>
<feature type="transmembrane region" description="Helical" evidence="2">
    <location>
        <begin position="293"/>
        <end position="316"/>
    </location>
</feature>